<evidence type="ECO:0000259" key="7">
    <source>
        <dbReference type="PROSITE" id="PS50048"/>
    </source>
</evidence>
<dbReference type="InterPro" id="IPR001138">
    <property type="entry name" value="Zn2Cys6_DnaBD"/>
</dbReference>
<dbReference type="InterPro" id="IPR036864">
    <property type="entry name" value="Zn2-C6_fun-type_DNA-bd_sf"/>
</dbReference>
<dbReference type="CDD" id="cd12148">
    <property type="entry name" value="fungal_TF_MHR"/>
    <property type="match status" value="1"/>
</dbReference>
<feature type="domain" description="Zn(2)-C6 fungal-type" evidence="7">
    <location>
        <begin position="10"/>
        <end position="40"/>
    </location>
</feature>
<evidence type="ECO:0000256" key="1">
    <source>
        <dbReference type="ARBA" id="ARBA00022723"/>
    </source>
</evidence>
<dbReference type="GO" id="GO:0008270">
    <property type="term" value="F:zinc ion binding"/>
    <property type="evidence" value="ECO:0007669"/>
    <property type="project" value="InterPro"/>
</dbReference>
<dbReference type="STRING" id="13370.A0A448YS98"/>
<proteinExistence type="predicted"/>
<gene>
    <name evidence="8" type="ORF">BRENAR_LOCUS4521</name>
</gene>
<keyword evidence="3" id="KW-0238">DNA-binding</keyword>
<feature type="region of interest" description="Disordered" evidence="6">
    <location>
        <begin position="48"/>
        <end position="92"/>
    </location>
</feature>
<dbReference type="SUPFAM" id="SSF57701">
    <property type="entry name" value="Zn2/Cys6 DNA-binding domain"/>
    <property type="match status" value="1"/>
</dbReference>
<dbReference type="Pfam" id="PF04082">
    <property type="entry name" value="Fungal_trans"/>
    <property type="match status" value="1"/>
</dbReference>
<evidence type="ECO:0000256" key="6">
    <source>
        <dbReference type="SAM" id="MobiDB-lite"/>
    </source>
</evidence>
<dbReference type="InterPro" id="IPR051127">
    <property type="entry name" value="Fungal_SecMet_Regulators"/>
</dbReference>
<dbReference type="PROSITE" id="PS00463">
    <property type="entry name" value="ZN2_CY6_FUNGAL_1"/>
    <property type="match status" value="1"/>
</dbReference>
<dbReference type="PANTHER" id="PTHR47424">
    <property type="entry name" value="REGULATORY PROTEIN GAL4"/>
    <property type="match status" value="1"/>
</dbReference>
<sequence>MSDKQLNQYACTRCRRLKKKCSKEFPKCANCLKQNEACEYVERKNKRRHPALTGSGTVEASAAQARQRKVSRSDLSATPGSSSSSETSSPHQVLRPLVASAYQPWIAPLNGQGVVQSSVQLPLSGNALPPLQFYLGAAQASSSVGPSTPTTPGATSVLPPMQFYLGASAPTTTSTPTSATSATSGTTLPPLLRPVQSTSDASKVPVSIYSLQQQQSAVRGNPQVNKLFVPQLPPIVAPNTSTVHRTSSITGSVDSTTFSGVPNNSSVASSVSSSTLASVTQSTAGTSSTPPISIKLEGGRQGIAGFPFGEEDKPSLFYTAIVRAFFTEDQTGSPVGSPAIGSVFPQLIVPAALDAYFAHTHQEYPFLVEQEIRSRANSLDFQTTLATTATAEVFLVLAVGCYVLESTGAAPKNKRYPEYFFARARSVVCCDGMMLTGIETLHLLILLCIYFTYGADRNRCWMALGALKQLALALHLKSAEGKASASSVLRSRLLLSISSVERAVTSCFPMEADMSAPKDGTTDGTTESTTLASTGSSLSPEGGIVGVPNPAGPLNLEYQQLLMLLCKPSGMMPQPSSENLEVLAKCAMQGLSFIYTLYTSTWFRNSWNVFYRFLSVNRTLLYCLSHESIDMNQVKSSLPHIREMLEYFARTWPYASQLAEVVSKIDASLGDVQKLKQLSIEFQKVLCDNNVDLWPADVRPLIEA</sequence>
<accession>A0A448YS98</accession>
<evidence type="ECO:0000256" key="4">
    <source>
        <dbReference type="ARBA" id="ARBA00023163"/>
    </source>
</evidence>
<feature type="region of interest" description="Disordered" evidence="6">
    <location>
        <begin position="514"/>
        <end position="539"/>
    </location>
</feature>
<evidence type="ECO:0000313" key="9">
    <source>
        <dbReference type="Proteomes" id="UP000290900"/>
    </source>
</evidence>
<dbReference type="Pfam" id="PF00172">
    <property type="entry name" value="Zn_clus"/>
    <property type="match status" value="1"/>
</dbReference>
<keyword evidence="9" id="KW-1185">Reference proteome</keyword>
<evidence type="ECO:0000256" key="5">
    <source>
        <dbReference type="ARBA" id="ARBA00023242"/>
    </source>
</evidence>
<dbReference type="PROSITE" id="PS50048">
    <property type="entry name" value="ZN2_CY6_FUNGAL_2"/>
    <property type="match status" value="1"/>
</dbReference>
<dbReference type="EMBL" id="CAACVR010000056">
    <property type="protein sequence ID" value="VEU23792.1"/>
    <property type="molecule type" value="Genomic_DNA"/>
</dbReference>
<dbReference type="GO" id="GO:0005634">
    <property type="term" value="C:nucleus"/>
    <property type="evidence" value="ECO:0007669"/>
    <property type="project" value="TreeGrafter"/>
</dbReference>
<feature type="compositionally biased region" description="Low complexity" evidence="6">
    <location>
        <begin position="73"/>
        <end position="89"/>
    </location>
</feature>
<dbReference type="GO" id="GO:0000435">
    <property type="term" value="P:positive regulation of transcription from RNA polymerase II promoter by galactose"/>
    <property type="evidence" value="ECO:0007669"/>
    <property type="project" value="TreeGrafter"/>
</dbReference>
<protein>
    <submittedName>
        <fullName evidence="8">DEKNAAC104916</fullName>
    </submittedName>
</protein>
<dbReference type="InterPro" id="IPR007219">
    <property type="entry name" value="XnlR_reg_dom"/>
</dbReference>
<dbReference type="GO" id="GO:0000981">
    <property type="term" value="F:DNA-binding transcription factor activity, RNA polymerase II-specific"/>
    <property type="evidence" value="ECO:0007669"/>
    <property type="project" value="InterPro"/>
</dbReference>
<keyword evidence="1" id="KW-0479">Metal-binding</keyword>
<reference evidence="8 9" key="1">
    <citation type="submission" date="2018-12" db="EMBL/GenBank/DDBJ databases">
        <authorList>
            <person name="Tiukova I."/>
            <person name="Dainat J."/>
        </authorList>
    </citation>
    <scope>NUCLEOTIDE SEQUENCE [LARGE SCALE GENOMIC DNA]</scope>
</reference>
<evidence type="ECO:0000256" key="2">
    <source>
        <dbReference type="ARBA" id="ARBA00023015"/>
    </source>
</evidence>
<dbReference type="GO" id="GO:0000978">
    <property type="term" value="F:RNA polymerase II cis-regulatory region sequence-specific DNA binding"/>
    <property type="evidence" value="ECO:0007669"/>
    <property type="project" value="TreeGrafter"/>
</dbReference>
<name>A0A448YS98_BRENA</name>
<keyword evidence="2" id="KW-0805">Transcription regulation</keyword>
<dbReference type="InParanoid" id="A0A448YS98"/>
<dbReference type="PANTHER" id="PTHR47424:SF3">
    <property type="entry name" value="REGULATORY PROTEIN GAL4"/>
    <property type="match status" value="1"/>
</dbReference>
<evidence type="ECO:0000313" key="8">
    <source>
        <dbReference type="EMBL" id="VEU23792.1"/>
    </source>
</evidence>
<feature type="compositionally biased region" description="Low complexity" evidence="6">
    <location>
        <begin position="167"/>
        <end position="190"/>
    </location>
</feature>
<keyword evidence="4" id="KW-0804">Transcription</keyword>
<keyword evidence="5" id="KW-0539">Nucleus</keyword>
<feature type="region of interest" description="Disordered" evidence="6">
    <location>
        <begin position="167"/>
        <end position="197"/>
    </location>
</feature>
<dbReference type="CDD" id="cd00067">
    <property type="entry name" value="GAL4"/>
    <property type="match status" value="1"/>
</dbReference>
<dbReference type="FunCoup" id="A0A448YS98">
    <property type="interactions" value="974"/>
</dbReference>
<dbReference type="OrthoDB" id="189997at2759"/>
<organism evidence="8 9">
    <name type="scientific">Brettanomyces naardenensis</name>
    <name type="common">Yeast</name>
    <dbReference type="NCBI Taxonomy" id="13370"/>
    <lineage>
        <taxon>Eukaryota</taxon>
        <taxon>Fungi</taxon>
        <taxon>Dikarya</taxon>
        <taxon>Ascomycota</taxon>
        <taxon>Saccharomycotina</taxon>
        <taxon>Pichiomycetes</taxon>
        <taxon>Pichiales</taxon>
        <taxon>Pichiaceae</taxon>
        <taxon>Brettanomyces</taxon>
    </lineage>
</organism>
<evidence type="ECO:0000256" key="3">
    <source>
        <dbReference type="ARBA" id="ARBA00023125"/>
    </source>
</evidence>
<dbReference type="SMART" id="SM00066">
    <property type="entry name" value="GAL4"/>
    <property type="match status" value="1"/>
</dbReference>
<dbReference type="AlphaFoldDB" id="A0A448YS98"/>
<dbReference type="Gene3D" id="4.10.240.10">
    <property type="entry name" value="Zn(2)-C6 fungal-type DNA-binding domain"/>
    <property type="match status" value="1"/>
</dbReference>
<dbReference type="GO" id="GO:0006351">
    <property type="term" value="P:DNA-templated transcription"/>
    <property type="evidence" value="ECO:0007669"/>
    <property type="project" value="InterPro"/>
</dbReference>
<feature type="compositionally biased region" description="Low complexity" evidence="6">
    <location>
        <begin position="522"/>
        <end position="539"/>
    </location>
</feature>
<dbReference type="Proteomes" id="UP000290900">
    <property type="component" value="Unassembled WGS sequence"/>
</dbReference>